<protein>
    <submittedName>
        <fullName evidence="1">Uncharacterized protein</fullName>
    </submittedName>
</protein>
<dbReference type="EMBL" id="VMNW02000056">
    <property type="protein sequence ID" value="KAA9155539.1"/>
    <property type="molecule type" value="Genomic_DNA"/>
</dbReference>
<dbReference type="Proteomes" id="UP000319769">
    <property type="component" value="Unassembled WGS sequence"/>
</dbReference>
<dbReference type="AlphaFoldDB" id="A0A5N0UTI8"/>
<organism evidence="1 2">
    <name type="scientific">Amycolatopsis acidicola</name>
    <dbReference type="NCBI Taxonomy" id="2596893"/>
    <lineage>
        <taxon>Bacteria</taxon>
        <taxon>Bacillati</taxon>
        <taxon>Actinomycetota</taxon>
        <taxon>Actinomycetes</taxon>
        <taxon>Pseudonocardiales</taxon>
        <taxon>Pseudonocardiaceae</taxon>
        <taxon>Amycolatopsis</taxon>
    </lineage>
</organism>
<name>A0A5N0UTI8_9PSEU</name>
<comment type="caution">
    <text evidence="1">The sequence shown here is derived from an EMBL/GenBank/DDBJ whole genome shotgun (WGS) entry which is preliminary data.</text>
</comment>
<proteinExistence type="predicted"/>
<sequence>MPEIESTDGVIDALLADLAEFTELPPALSVAIHGDRLGYSLALIDPEDGQVLARASAPSFGEALSLVHGRFVEALEEIRRHGGEAAAALQDEEDDDGY</sequence>
<evidence type="ECO:0000313" key="1">
    <source>
        <dbReference type="EMBL" id="KAA9155539.1"/>
    </source>
</evidence>
<reference evidence="1" key="1">
    <citation type="submission" date="2019-09" db="EMBL/GenBank/DDBJ databases">
        <authorList>
            <person name="Teo W.F.A."/>
            <person name="Duangmal K."/>
        </authorList>
    </citation>
    <scope>NUCLEOTIDE SEQUENCE [LARGE SCALE GENOMIC DNA]</scope>
    <source>
        <strain evidence="1">K81G1</strain>
    </source>
</reference>
<evidence type="ECO:0000313" key="2">
    <source>
        <dbReference type="Proteomes" id="UP000319769"/>
    </source>
</evidence>
<keyword evidence="2" id="KW-1185">Reference proteome</keyword>
<accession>A0A5N0UTI8</accession>
<gene>
    <name evidence="1" type="ORF">FPZ12_029530</name>
</gene>